<feature type="chain" id="PRO_5009100017" description="OmpA-like domain-containing protein" evidence="4">
    <location>
        <begin position="23"/>
        <end position="328"/>
    </location>
</feature>
<dbReference type="SUPFAM" id="SSF103088">
    <property type="entry name" value="OmpA-like"/>
    <property type="match status" value="1"/>
</dbReference>
<dbReference type="PROSITE" id="PS51123">
    <property type="entry name" value="OMPA_2"/>
    <property type="match status" value="1"/>
</dbReference>
<dbReference type="KEGG" id="bvv:BHK69_23175"/>
<evidence type="ECO:0000259" key="5">
    <source>
        <dbReference type="PROSITE" id="PS51123"/>
    </source>
</evidence>
<dbReference type="Gene3D" id="3.30.1330.60">
    <property type="entry name" value="OmpA-like domain"/>
    <property type="match status" value="1"/>
</dbReference>
<dbReference type="Pfam" id="PF16234">
    <property type="entry name" value="DUF4892"/>
    <property type="match status" value="1"/>
</dbReference>
<evidence type="ECO:0000256" key="4">
    <source>
        <dbReference type="SAM" id="SignalP"/>
    </source>
</evidence>
<dbReference type="OrthoDB" id="9814546at2"/>
<protein>
    <recommendedName>
        <fullName evidence="5">OmpA-like domain-containing protein</fullName>
    </recommendedName>
</protein>
<dbReference type="Pfam" id="PF00691">
    <property type="entry name" value="OmpA"/>
    <property type="match status" value="1"/>
</dbReference>
<evidence type="ECO:0000313" key="6">
    <source>
        <dbReference type="EMBL" id="AOO82958.1"/>
    </source>
</evidence>
<comment type="subcellular location">
    <subcellularLocation>
        <location evidence="1">Cell outer membrane</location>
    </subcellularLocation>
</comment>
<dbReference type="InterPro" id="IPR032608">
    <property type="entry name" value="DUF4892"/>
</dbReference>
<feature type="domain" description="OmpA-like" evidence="5">
    <location>
        <begin position="213"/>
        <end position="328"/>
    </location>
</feature>
<name>A0A1D7U6E3_9HYPH</name>
<feature type="signal peptide" evidence="4">
    <location>
        <begin position="1"/>
        <end position="22"/>
    </location>
</feature>
<dbReference type="CDD" id="cd07185">
    <property type="entry name" value="OmpA_C-like"/>
    <property type="match status" value="1"/>
</dbReference>
<evidence type="ECO:0000256" key="1">
    <source>
        <dbReference type="ARBA" id="ARBA00004442"/>
    </source>
</evidence>
<evidence type="ECO:0000313" key="7">
    <source>
        <dbReference type="Proteomes" id="UP000094969"/>
    </source>
</evidence>
<keyword evidence="2 3" id="KW-0472">Membrane</keyword>
<keyword evidence="7" id="KW-1185">Reference proteome</keyword>
<dbReference type="GO" id="GO:0009279">
    <property type="term" value="C:cell outer membrane"/>
    <property type="evidence" value="ECO:0007669"/>
    <property type="project" value="UniProtKB-SubCell"/>
</dbReference>
<dbReference type="PANTHER" id="PTHR30329:SF20">
    <property type="entry name" value="EXPORTED PROTEIN"/>
    <property type="match status" value="1"/>
</dbReference>
<reference evidence="6 7" key="1">
    <citation type="journal article" date="2015" name="Antonie Van Leeuwenhoek">
        <title>Bosea vaviloviae sp. nov., a new species of slow-growing rhizobia isolated from nodules of the relict species Vavilovia formosa (Stev.) Fed.</title>
        <authorList>
            <person name="Safronova V.I."/>
            <person name="Kuznetsova I.G."/>
            <person name="Sazanova A.L."/>
            <person name="Kimeklis A.K."/>
            <person name="Belimov A.A."/>
            <person name="Andronov E.E."/>
            <person name="Pinaev A.G."/>
            <person name="Chizhevskaya E.P."/>
            <person name="Pukhaev A.R."/>
            <person name="Popov K.P."/>
            <person name="Willems A."/>
            <person name="Tikhonovich I.A."/>
        </authorList>
    </citation>
    <scope>NUCLEOTIDE SEQUENCE [LARGE SCALE GENOMIC DNA]</scope>
    <source>
        <strain evidence="6 7">Vaf18</strain>
    </source>
</reference>
<dbReference type="PANTHER" id="PTHR30329">
    <property type="entry name" value="STATOR ELEMENT OF FLAGELLAR MOTOR COMPLEX"/>
    <property type="match status" value="1"/>
</dbReference>
<proteinExistence type="predicted"/>
<dbReference type="InterPro" id="IPR036737">
    <property type="entry name" value="OmpA-like_sf"/>
</dbReference>
<sequence>MNPIRLLAATTLLLLAVGPVVAADAKGCRDLAGLKRFERSEILECDGKNFAEYILPTGTVKGYDFTAKRGQFATKLDLEGRLSRSAYVVPPGPSAAEVSRNYRVELADKGFTFLFEAKQAEVGWLMGKVFENEGPGGALLGYSPEEARYIAAEKEENGVKMHLAIFIVEYKDGHHPRTRLQKGQVVVRVDMLESGALKQQMVLVSAAEIARSLDQAGKVALYGLLFDFNKATLQPGSRPTLDEIAKFLKANPTQSVHVVGHTDNVGGVESNQKLSQARAATVVAELAKTHGIAPGRLRAAGLGLLAPVASNTTEDGRAKNRRVELLPQ</sequence>
<dbReference type="PRINTS" id="PR01021">
    <property type="entry name" value="OMPADOMAIN"/>
</dbReference>
<dbReference type="AlphaFoldDB" id="A0A1D7U6E3"/>
<accession>A0A1D7U6E3</accession>
<dbReference type="EMBL" id="CP017147">
    <property type="protein sequence ID" value="AOO82958.1"/>
    <property type="molecule type" value="Genomic_DNA"/>
</dbReference>
<evidence type="ECO:0000256" key="3">
    <source>
        <dbReference type="PROSITE-ProRule" id="PRU00473"/>
    </source>
</evidence>
<gene>
    <name evidence="6" type="ORF">BHK69_23175</name>
</gene>
<keyword evidence="4" id="KW-0732">Signal</keyword>
<dbReference type="STRING" id="1526658.BHK69_23175"/>
<dbReference type="InterPro" id="IPR006664">
    <property type="entry name" value="OMP_bac"/>
</dbReference>
<dbReference type="RefSeq" id="WP_069692160.1">
    <property type="nucleotide sequence ID" value="NZ_CP017147.1"/>
</dbReference>
<dbReference type="Proteomes" id="UP000094969">
    <property type="component" value="Chromosome"/>
</dbReference>
<evidence type="ECO:0000256" key="2">
    <source>
        <dbReference type="ARBA" id="ARBA00023136"/>
    </source>
</evidence>
<dbReference type="InterPro" id="IPR006665">
    <property type="entry name" value="OmpA-like"/>
</dbReference>
<organism evidence="6 7">
    <name type="scientific">Bosea vaviloviae</name>
    <dbReference type="NCBI Taxonomy" id="1526658"/>
    <lineage>
        <taxon>Bacteria</taxon>
        <taxon>Pseudomonadati</taxon>
        <taxon>Pseudomonadota</taxon>
        <taxon>Alphaproteobacteria</taxon>
        <taxon>Hyphomicrobiales</taxon>
        <taxon>Boseaceae</taxon>
        <taxon>Bosea</taxon>
    </lineage>
</organism>
<dbReference type="InterPro" id="IPR050330">
    <property type="entry name" value="Bact_OuterMem_StrucFunc"/>
</dbReference>